<reference evidence="2" key="2">
    <citation type="submission" date="2018-04" db="EMBL/GenBank/DDBJ databases">
        <title>OnivRS2 (Oryza nivara Reference Sequence Version 2).</title>
        <authorList>
            <person name="Zhang J."/>
            <person name="Kudrna D."/>
            <person name="Lee S."/>
            <person name="Talag J."/>
            <person name="Rajasekar S."/>
            <person name="Welchert J."/>
            <person name="Hsing Y.-I."/>
            <person name="Wing R.A."/>
        </authorList>
    </citation>
    <scope>NUCLEOTIDE SEQUENCE [LARGE SCALE GENOMIC DNA]</scope>
</reference>
<dbReference type="HOGENOM" id="CLU_2254462_0_0_1"/>
<evidence type="ECO:0000256" key="1">
    <source>
        <dbReference type="SAM" id="MobiDB-lite"/>
    </source>
</evidence>
<dbReference type="EnsemblPlants" id="ONIVA10G14350.1">
    <property type="protein sequence ID" value="ONIVA10G14350.1"/>
    <property type="gene ID" value="ONIVA10G14350"/>
</dbReference>
<sequence length="104" mass="11066">MPGMETAAPERTERRSGRRGSPRTAPMLPSTQVSAARISSHSPAGIAFCAWYCWHASVDTVNPGGTDSPMLAISAKSFMVLLPSLRPLPKWNTLCPTASAAPSR</sequence>
<keyword evidence="3" id="KW-1185">Reference proteome</keyword>
<protein>
    <submittedName>
        <fullName evidence="2">Uncharacterized protein</fullName>
    </submittedName>
</protein>
<feature type="region of interest" description="Disordered" evidence="1">
    <location>
        <begin position="1"/>
        <end position="30"/>
    </location>
</feature>
<name>A0A0E0ITX9_ORYNI</name>
<accession>A0A0E0ITX9</accession>
<organism evidence="2">
    <name type="scientific">Oryza nivara</name>
    <name type="common">Indian wild rice</name>
    <name type="synonym">Oryza sativa f. spontanea</name>
    <dbReference type="NCBI Taxonomy" id="4536"/>
    <lineage>
        <taxon>Eukaryota</taxon>
        <taxon>Viridiplantae</taxon>
        <taxon>Streptophyta</taxon>
        <taxon>Embryophyta</taxon>
        <taxon>Tracheophyta</taxon>
        <taxon>Spermatophyta</taxon>
        <taxon>Magnoliopsida</taxon>
        <taxon>Liliopsida</taxon>
        <taxon>Poales</taxon>
        <taxon>Poaceae</taxon>
        <taxon>BOP clade</taxon>
        <taxon>Oryzoideae</taxon>
        <taxon>Oryzeae</taxon>
        <taxon>Oryzinae</taxon>
        <taxon>Oryza</taxon>
    </lineage>
</organism>
<proteinExistence type="predicted"/>
<dbReference type="Proteomes" id="UP000006591">
    <property type="component" value="Chromosome 10"/>
</dbReference>
<evidence type="ECO:0000313" key="3">
    <source>
        <dbReference type="Proteomes" id="UP000006591"/>
    </source>
</evidence>
<dbReference type="Gramene" id="ONIVA10G14350.1">
    <property type="protein sequence ID" value="ONIVA10G14350.1"/>
    <property type="gene ID" value="ONIVA10G14350"/>
</dbReference>
<dbReference type="AlphaFoldDB" id="A0A0E0ITX9"/>
<reference evidence="2" key="1">
    <citation type="submission" date="2015-04" db="UniProtKB">
        <authorList>
            <consortium name="EnsemblPlants"/>
        </authorList>
    </citation>
    <scope>IDENTIFICATION</scope>
    <source>
        <strain evidence="2">SL10</strain>
    </source>
</reference>
<evidence type="ECO:0000313" key="2">
    <source>
        <dbReference type="EnsemblPlants" id="ONIVA10G14350.1"/>
    </source>
</evidence>